<evidence type="ECO:0000313" key="3">
    <source>
        <dbReference type="Proteomes" id="UP000192411"/>
    </source>
</evidence>
<dbReference type="Proteomes" id="UP000192411">
    <property type="component" value="Unassembled WGS sequence"/>
</dbReference>
<protein>
    <submittedName>
        <fullName evidence="2">Polyketide cyclase</fullName>
    </submittedName>
</protein>
<dbReference type="InterPro" id="IPR032710">
    <property type="entry name" value="NTF2-like_dom_sf"/>
</dbReference>
<sequence length="141" mass="15732">MDADKAQIADVLIRYATGIDFKDWALLRTCWTEDVDCDYGEVGRYSGVDAISGLMEQLHSSMGPTYHRLSNFTITVDGDRATARSYVFAHLQAVPEDPATWVEALGHYDDELARTPDGWRIARRSTHIARVQSGVTVIPQS</sequence>
<gene>
    <name evidence="2" type="ORF">BST47_11955</name>
</gene>
<accession>A0A1X0JRW8</accession>
<proteinExistence type="predicted"/>
<dbReference type="InterPro" id="IPR037401">
    <property type="entry name" value="SnoaL-like"/>
</dbReference>
<dbReference type="EMBL" id="MVIM01000005">
    <property type="protein sequence ID" value="ORB65663.1"/>
    <property type="molecule type" value="Genomic_DNA"/>
</dbReference>
<reference evidence="2 3" key="1">
    <citation type="submission" date="2017-02" db="EMBL/GenBank/DDBJ databases">
        <title>The new phylogeny of genus Mycobacterium.</title>
        <authorList>
            <person name="Tortoli E."/>
            <person name="Trovato A."/>
            <person name="Cirillo D.M."/>
        </authorList>
    </citation>
    <scope>NUCLEOTIDE SEQUENCE [LARGE SCALE GENOMIC DNA]</scope>
    <source>
        <strain evidence="2 3">DSM 44338</strain>
    </source>
</reference>
<evidence type="ECO:0000259" key="1">
    <source>
        <dbReference type="Pfam" id="PF13577"/>
    </source>
</evidence>
<comment type="caution">
    <text evidence="2">The sequence shown here is derived from an EMBL/GenBank/DDBJ whole genome shotgun (WGS) entry which is preliminary data.</text>
</comment>
<dbReference type="Gene3D" id="3.10.450.50">
    <property type="match status" value="1"/>
</dbReference>
<dbReference type="SUPFAM" id="SSF54427">
    <property type="entry name" value="NTF2-like"/>
    <property type="match status" value="1"/>
</dbReference>
<dbReference type="AlphaFoldDB" id="A0A1X0JRW8"/>
<evidence type="ECO:0000313" key="2">
    <source>
        <dbReference type="EMBL" id="ORB65663.1"/>
    </source>
</evidence>
<dbReference type="OrthoDB" id="981191at2"/>
<organism evidence="2 3">
    <name type="scientific">Mycolicibacterium tusciae</name>
    <dbReference type="NCBI Taxonomy" id="75922"/>
    <lineage>
        <taxon>Bacteria</taxon>
        <taxon>Bacillati</taxon>
        <taxon>Actinomycetota</taxon>
        <taxon>Actinomycetes</taxon>
        <taxon>Mycobacteriales</taxon>
        <taxon>Mycobacteriaceae</taxon>
        <taxon>Mycolicibacterium</taxon>
    </lineage>
</organism>
<dbReference type="STRING" id="75922.BST47_11955"/>
<dbReference type="CDD" id="cd00531">
    <property type="entry name" value="NTF2_like"/>
    <property type="match status" value="1"/>
</dbReference>
<feature type="domain" description="SnoaL-like" evidence="1">
    <location>
        <begin position="4"/>
        <end position="124"/>
    </location>
</feature>
<name>A0A1X0JRW8_9MYCO</name>
<keyword evidence="3" id="KW-1185">Reference proteome</keyword>
<dbReference type="Pfam" id="PF13577">
    <property type="entry name" value="SnoaL_4"/>
    <property type="match status" value="1"/>
</dbReference>
<dbReference type="RefSeq" id="WP_083125754.1">
    <property type="nucleotide sequence ID" value="NZ_MVIM01000005.1"/>
</dbReference>